<dbReference type="InterPro" id="IPR045337">
    <property type="entry name" value="MmgE_PrpD_C"/>
</dbReference>
<dbReference type="InterPro" id="IPR036148">
    <property type="entry name" value="MmgE/PrpD_sf"/>
</dbReference>
<protein>
    <recommendedName>
        <fullName evidence="6">Immune-responsive protein 1</fullName>
    </recommendedName>
</protein>
<dbReference type="Pfam" id="PF19305">
    <property type="entry name" value="MmgE_PrpD_C"/>
    <property type="match status" value="1"/>
</dbReference>
<dbReference type="Proteomes" id="UP000558688">
    <property type="component" value="Unassembled WGS sequence"/>
</dbReference>
<dbReference type="PANTHER" id="PTHR16943">
    <property type="entry name" value="2-METHYLCITRATE DEHYDRATASE-RELATED"/>
    <property type="match status" value="1"/>
</dbReference>
<dbReference type="Gene3D" id="3.30.1330.120">
    <property type="entry name" value="2-methylcitrate dehydratase PrpD"/>
    <property type="match status" value="1"/>
</dbReference>
<evidence type="ECO:0000313" key="5">
    <source>
        <dbReference type="Proteomes" id="UP000558688"/>
    </source>
</evidence>
<feature type="domain" description="MmgE/PrpD N-terminal" evidence="2">
    <location>
        <begin position="77"/>
        <end position="304"/>
    </location>
</feature>
<evidence type="ECO:0000259" key="3">
    <source>
        <dbReference type="Pfam" id="PF19305"/>
    </source>
</evidence>
<evidence type="ECO:0000259" key="2">
    <source>
        <dbReference type="Pfam" id="PF03972"/>
    </source>
</evidence>
<dbReference type="Gene3D" id="1.10.4100.10">
    <property type="entry name" value="2-methylcitrate dehydratase PrpD"/>
    <property type="match status" value="1"/>
</dbReference>
<dbReference type="PANTHER" id="PTHR16943:SF8">
    <property type="entry name" value="2-METHYLCITRATE DEHYDRATASE"/>
    <property type="match status" value="1"/>
</dbReference>
<dbReference type="InterPro" id="IPR045336">
    <property type="entry name" value="MmgE_PrpD_N"/>
</dbReference>
<sequence>MLTSPNTCAWPQEISISLVNRSDIINYHSDFELRQLRCLQLDEPTRQESLSNIPLNTESHRKEVVYKMLKSPSPTVQLSQWISKLKLDDIPDRVCTRAKYLILDGLACAFVGSHLPWSETAAQAILNLEPTQGDASLIGWEGRKVTALTAALLNGTFIQGFELDDWHSEAPLHSNSIILPALLAAAEQANAQASHFTTSGKDFLLATIAGYETGPRVGRSLWGTHVLSSGWHSGAVFGPAAASVSKLYGLDADTIEDAFGIACTQSCGLMSAQFESDVKRMHHGFAARNGLLAAVLAQGGYVGINSGNGKQPQYLPQELTSELGIRWQTNGIVIKPYAAMAGTHPSIDCIRHLQEQNPDRMKSFDGIKKIDILLGEAAFHHGGWRAAKPLTATGAQMSNSFTAATQIVHGQVLMPQFTPDTLVEEDVWRLVDLTECKLHITDGDSIGCQEVRIRFEDGTVLHHSVPSAFGVEPPLSNDDIVAKWRQLTRDIVGNEAVGKIEEIVLSLEEQDDLVALFELILQTSKNPLTR</sequence>
<organism evidence="4 5">
    <name type="scientific">Fusarium oxysporum</name>
    <name type="common">Fusarium vascular wilt</name>
    <dbReference type="NCBI Taxonomy" id="5507"/>
    <lineage>
        <taxon>Eukaryota</taxon>
        <taxon>Fungi</taxon>
        <taxon>Dikarya</taxon>
        <taxon>Ascomycota</taxon>
        <taxon>Pezizomycotina</taxon>
        <taxon>Sordariomycetes</taxon>
        <taxon>Hypocreomycetidae</taxon>
        <taxon>Hypocreales</taxon>
        <taxon>Nectriaceae</taxon>
        <taxon>Fusarium</taxon>
        <taxon>Fusarium oxysporum species complex</taxon>
    </lineage>
</organism>
<reference evidence="4" key="1">
    <citation type="submission" date="2020-02" db="EMBL/GenBank/DDBJ databases">
        <title>Identification and distribution of gene clusters putatively required for synthesis of sphingolipid metabolism inhibitors in phylogenetically diverse species of the filamentous fungus Fusarium.</title>
        <authorList>
            <person name="Kim H.-S."/>
            <person name="Busman M."/>
            <person name="Brown D.W."/>
            <person name="Divon H."/>
            <person name="Uhlig S."/>
            <person name="Proctor R.H."/>
        </authorList>
    </citation>
    <scope>NUCLEOTIDE SEQUENCE [LARGE SCALE GENOMIC DNA]</scope>
    <source>
        <strain evidence="4">NRRL 39464</strain>
    </source>
</reference>
<dbReference type="EMBL" id="JAAFOW010000199">
    <property type="protein sequence ID" value="KAF5267830.1"/>
    <property type="molecule type" value="Genomic_DNA"/>
</dbReference>
<evidence type="ECO:0000313" key="4">
    <source>
        <dbReference type="EMBL" id="KAF5267830.1"/>
    </source>
</evidence>
<accession>A0A8H5ENV2</accession>
<evidence type="ECO:0008006" key="6">
    <source>
        <dbReference type="Google" id="ProtNLM"/>
    </source>
</evidence>
<gene>
    <name evidence="4" type="ORF">FOXYS1_1286</name>
</gene>
<feature type="domain" description="MmgE/PrpD C-terminal" evidence="3">
    <location>
        <begin position="337"/>
        <end position="508"/>
    </location>
</feature>
<dbReference type="InterPro" id="IPR042183">
    <property type="entry name" value="MmgE/PrpD_sf_1"/>
</dbReference>
<comment type="similarity">
    <text evidence="1">Belongs to the PrpD family.</text>
</comment>
<name>A0A8H5ENV2_FUSOX</name>
<dbReference type="AlphaFoldDB" id="A0A8H5ENV2"/>
<proteinExistence type="inferred from homology"/>
<dbReference type="Pfam" id="PF03972">
    <property type="entry name" value="MmgE_PrpD_N"/>
    <property type="match status" value="1"/>
</dbReference>
<evidence type="ECO:0000256" key="1">
    <source>
        <dbReference type="ARBA" id="ARBA00006174"/>
    </source>
</evidence>
<dbReference type="GO" id="GO:0016829">
    <property type="term" value="F:lyase activity"/>
    <property type="evidence" value="ECO:0007669"/>
    <property type="project" value="InterPro"/>
</dbReference>
<comment type="caution">
    <text evidence="4">The sequence shown here is derived from an EMBL/GenBank/DDBJ whole genome shotgun (WGS) entry which is preliminary data.</text>
</comment>
<dbReference type="SUPFAM" id="SSF103378">
    <property type="entry name" value="2-methylcitrate dehydratase PrpD"/>
    <property type="match status" value="1"/>
</dbReference>
<dbReference type="InterPro" id="IPR042188">
    <property type="entry name" value="MmgE/PrpD_sf_2"/>
</dbReference>
<dbReference type="InterPro" id="IPR005656">
    <property type="entry name" value="MmgE_PrpD"/>
</dbReference>